<dbReference type="EMBL" id="SSMQ01000069">
    <property type="protein sequence ID" value="TKC98383.1"/>
    <property type="molecule type" value="Genomic_DNA"/>
</dbReference>
<dbReference type="PROSITE" id="PS00867">
    <property type="entry name" value="CPSASE_2"/>
    <property type="match status" value="1"/>
</dbReference>
<dbReference type="InterPro" id="IPR005481">
    <property type="entry name" value="BC-like_N"/>
</dbReference>
<name>A0A4V6WQK3_9BACT</name>
<dbReference type="Pfam" id="PF00289">
    <property type="entry name" value="Biotin_carb_N"/>
    <property type="match status" value="1"/>
</dbReference>
<dbReference type="SUPFAM" id="SSF56059">
    <property type="entry name" value="Glutathione synthetase ATP-binding domain-like"/>
    <property type="match status" value="1"/>
</dbReference>
<comment type="catalytic activity">
    <reaction evidence="11 13">
        <text>N(6)-biotinyl-L-lysyl-[protein] + hydrogencarbonate + ATP = N(6)-carboxybiotinyl-L-lysyl-[protein] + ADP + phosphate + H(+)</text>
        <dbReference type="Rhea" id="RHEA:13501"/>
        <dbReference type="Rhea" id="RHEA-COMP:10505"/>
        <dbReference type="Rhea" id="RHEA-COMP:10506"/>
        <dbReference type="ChEBI" id="CHEBI:15378"/>
        <dbReference type="ChEBI" id="CHEBI:17544"/>
        <dbReference type="ChEBI" id="CHEBI:30616"/>
        <dbReference type="ChEBI" id="CHEBI:43474"/>
        <dbReference type="ChEBI" id="CHEBI:83144"/>
        <dbReference type="ChEBI" id="CHEBI:83145"/>
        <dbReference type="ChEBI" id="CHEBI:456216"/>
        <dbReference type="EC" id="6.3.4.14"/>
    </reaction>
</comment>
<dbReference type="PANTHER" id="PTHR48095:SF2">
    <property type="entry name" value="BIOTIN CARBOXYLASE, CHLOROPLASTIC"/>
    <property type="match status" value="1"/>
</dbReference>
<dbReference type="InterPro" id="IPR004549">
    <property type="entry name" value="Acetyl_CoA_COase_biotin_COase"/>
</dbReference>
<evidence type="ECO:0000313" key="16">
    <source>
        <dbReference type="EMBL" id="TKC98383.1"/>
    </source>
</evidence>
<dbReference type="InterPro" id="IPR011764">
    <property type="entry name" value="Biotin_carboxylation_dom"/>
</dbReference>
<dbReference type="PROSITE" id="PS50975">
    <property type="entry name" value="ATP_GRASP"/>
    <property type="match status" value="1"/>
</dbReference>
<dbReference type="PROSITE" id="PS00866">
    <property type="entry name" value="CPSASE_1"/>
    <property type="match status" value="1"/>
</dbReference>
<dbReference type="FunFam" id="3.30.1490.20:FF:000003">
    <property type="entry name" value="acetyl-CoA carboxylase isoform X1"/>
    <property type="match status" value="1"/>
</dbReference>
<evidence type="ECO:0000256" key="6">
    <source>
        <dbReference type="ARBA" id="ARBA00022723"/>
    </source>
</evidence>
<dbReference type="GO" id="GO:0005524">
    <property type="term" value="F:ATP binding"/>
    <property type="evidence" value="ECO:0007669"/>
    <property type="project" value="UniProtKB-UniRule"/>
</dbReference>
<sequence length="445" mass="48637">MFGKILIANRGEIAMRVVRACRTLGIRTVAIHSDVDAAAPHVRFADEAVCVGPADPRRSYLNIPQIIAAAEITGADAVHPGYGFLSENAEFAELCRRCGLTFIGPTPEAMRLWGDKVRAREAAKRFGLPLLPGTTVLRDGEDAAEQAARIGYPVILKAAGGGGGRGMRVVRDDSEIRRAFETATSEAQAGFKNPDVYLEKFVEEPRHIELQVLGDGHGHIFTFGERECSLQRRHQKIIEEAPSPVMTPEKRAELSEVCTHALVETGYTSLGTLEFLMDERGNLYFMEMNTRVQVEHPVTELVTGIDLVENQIRAAAGQALSLPSGRALGLRGHALECRINAEDPRTFVPWPGLITEYLPPGGGGVRVDSGVYGGFRVPNNYDPMLAKVITHGATRAEAIARMRCALDEFVIGGIRTNIPLHQALLRDPDVVAGKMSTRTIERLRF</sequence>
<evidence type="ECO:0000313" key="17">
    <source>
        <dbReference type="Proteomes" id="UP000309215"/>
    </source>
</evidence>
<keyword evidence="13" id="KW-0275">Fatty acid biosynthesis</keyword>
<reference evidence="16 17" key="1">
    <citation type="submission" date="2019-04" db="EMBL/GenBank/DDBJ databases">
        <authorList>
            <person name="Li Y."/>
            <person name="Wang J."/>
        </authorList>
    </citation>
    <scope>NUCLEOTIDE SEQUENCE [LARGE SCALE GENOMIC DNA]</scope>
    <source>
        <strain evidence="16 17">DSM 14668</strain>
    </source>
</reference>
<evidence type="ECO:0000256" key="8">
    <source>
        <dbReference type="ARBA" id="ARBA00022840"/>
    </source>
</evidence>
<dbReference type="InterPro" id="IPR011054">
    <property type="entry name" value="Rudment_hybrid_motif"/>
</dbReference>
<evidence type="ECO:0000256" key="13">
    <source>
        <dbReference type="RuleBase" id="RU365063"/>
    </source>
</evidence>
<keyword evidence="17" id="KW-1185">Reference proteome</keyword>
<keyword evidence="10 13" id="KW-0092">Biotin</keyword>
<evidence type="ECO:0000259" key="15">
    <source>
        <dbReference type="PROSITE" id="PS50979"/>
    </source>
</evidence>
<dbReference type="PROSITE" id="PS50979">
    <property type="entry name" value="BC"/>
    <property type="match status" value="1"/>
</dbReference>
<feature type="domain" description="Biotin carboxylation" evidence="15">
    <location>
        <begin position="1"/>
        <end position="445"/>
    </location>
</feature>
<dbReference type="SMART" id="SM00878">
    <property type="entry name" value="Biotin_carb_C"/>
    <property type="match status" value="1"/>
</dbReference>
<keyword evidence="13" id="KW-0276">Fatty acid metabolism</keyword>
<evidence type="ECO:0000256" key="10">
    <source>
        <dbReference type="ARBA" id="ARBA00023267"/>
    </source>
</evidence>
<accession>A0A4V6WQK3</accession>
<gene>
    <name evidence="16" type="primary">accC</name>
    <name evidence="16" type="ORF">E8A74_41580</name>
</gene>
<comment type="pathway">
    <text evidence="2 13">Lipid metabolism; malonyl-CoA biosynthesis; malonyl-CoA from acetyl-CoA: step 1/1.</text>
</comment>
<comment type="caution">
    <text evidence="16">The sequence shown here is derived from an EMBL/GenBank/DDBJ whole genome shotgun (WGS) entry which is preliminary data.</text>
</comment>
<dbReference type="GO" id="GO:0006633">
    <property type="term" value="P:fatty acid biosynthetic process"/>
    <property type="evidence" value="ECO:0007669"/>
    <property type="project" value="UniProtKB-KW"/>
</dbReference>
<protein>
    <recommendedName>
        <fullName evidence="4 13">Biotin carboxylase</fullName>
        <ecNumber evidence="4 13">6.3.4.14</ecNumber>
    </recommendedName>
    <alternativeName>
        <fullName evidence="13">Acetyl-coenzyme A carboxylase biotin carboxylase subunit A</fullName>
    </alternativeName>
</protein>
<dbReference type="GO" id="GO:0046872">
    <property type="term" value="F:metal ion binding"/>
    <property type="evidence" value="ECO:0007669"/>
    <property type="project" value="UniProtKB-KW"/>
</dbReference>
<dbReference type="Pfam" id="PF02786">
    <property type="entry name" value="CPSase_L_D2"/>
    <property type="match status" value="1"/>
</dbReference>
<keyword evidence="8 12" id="KW-0067">ATP-binding</keyword>
<dbReference type="SUPFAM" id="SSF52440">
    <property type="entry name" value="PreATP-grasp domain"/>
    <property type="match status" value="1"/>
</dbReference>
<dbReference type="InterPro" id="IPR005479">
    <property type="entry name" value="CPAse_ATP-bd"/>
</dbReference>
<keyword evidence="9" id="KW-0460">Magnesium</keyword>
<dbReference type="RefSeq" id="WP_136934684.1">
    <property type="nucleotide sequence ID" value="NZ_SSMQ01000069.1"/>
</dbReference>
<dbReference type="GO" id="GO:0004075">
    <property type="term" value="F:biotin carboxylase activity"/>
    <property type="evidence" value="ECO:0007669"/>
    <property type="project" value="UniProtKB-EC"/>
</dbReference>
<dbReference type="InterPro" id="IPR011761">
    <property type="entry name" value="ATP-grasp"/>
</dbReference>
<dbReference type="Gene3D" id="3.30.470.20">
    <property type="entry name" value="ATP-grasp fold, B domain"/>
    <property type="match status" value="1"/>
</dbReference>
<organism evidence="16 17">
    <name type="scientific">Polyangium fumosum</name>
    <dbReference type="NCBI Taxonomy" id="889272"/>
    <lineage>
        <taxon>Bacteria</taxon>
        <taxon>Pseudomonadati</taxon>
        <taxon>Myxococcota</taxon>
        <taxon>Polyangia</taxon>
        <taxon>Polyangiales</taxon>
        <taxon>Polyangiaceae</taxon>
        <taxon>Polyangium</taxon>
    </lineage>
</organism>
<evidence type="ECO:0000256" key="1">
    <source>
        <dbReference type="ARBA" id="ARBA00003761"/>
    </source>
</evidence>
<comment type="subunit">
    <text evidence="3 13">Acetyl-CoA carboxylase is a heterohexamer of biotin carboxyl carrier protein, biotin carboxylase and the two subunits of carboxyl transferase in a 2:2 complex.</text>
</comment>
<evidence type="ECO:0000256" key="4">
    <source>
        <dbReference type="ARBA" id="ARBA00013263"/>
    </source>
</evidence>
<dbReference type="FunFam" id="3.40.50.20:FF:000010">
    <property type="entry name" value="Propionyl-CoA carboxylase subunit alpha"/>
    <property type="match status" value="1"/>
</dbReference>
<keyword evidence="7 12" id="KW-0547">Nucleotide-binding</keyword>
<evidence type="ECO:0000256" key="9">
    <source>
        <dbReference type="ARBA" id="ARBA00022842"/>
    </source>
</evidence>
<keyword evidence="5 13" id="KW-0436">Ligase</keyword>
<proteinExistence type="predicted"/>
<evidence type="ECO:0000256" key="12">
    <source>
        <dbReference type="PROSITE-ProRule" id="PRU00409"/>
    </source>
</evidence>
<dbReference type="NCBIfam" id="NF006367">
    <property type="entry name" value="PRK08591.1"/>
    <property type="match status" value="1"/>
</dbReference>
<evidence type="ECO:0000256" key="7">
    <source>
        <dbReference type="ARBA" id="ARBA00022741"/>
    </source>
</evidence>
<dbReference type="SUPFAM" id="SSF51246">
    <property type="entry name" value="Rudiment single hybrid motif"/>
    <property type="match status" value="1"/>
</dbReference>
<dbReference type="GO" id="GO:2001295">
    <property type="term" value="P:malonyl-CoA biosynthetic process"/>
    <property type="evidence" value="ECO:0007669"/>
    <property type="project" value="UniProtKB-UniPathway"/>
</dbReference>
<evidence type="ECO:0000259" key="14">
    <source>
        <dbReference type="PROSITE" id="PS50975"/>
    </source>
</evidence>
<dbReference type="InterPro" id="IPR051602">
    <property type="entry name" value="ACC_Biotin_Carboxylase"/>
</dbReference>
<dbReference type="Proteomes" id="UP000309215">
    <property type="component" value="Unassembled WGS sequence"/>
</dbReference>
<dbReference type="NCBIfam" id="TIGR00514">
    <property type="entry name" value="accC"/>
    <property type="match status" value="1"/>
</dbReference>
<feature type="domain" description="ATP-grasp" evidence="14">
    <location>
        <begin position="120"/>
        <end position="316"/>
    </location>
</feature>
<dbReference type="AlphaFoldDB" id="A0A4V6WQK3"/>
<evidence type="ECO:0000256" key="5">
    <source>
        <dbReference type="ARBA" id="ARBA00022598"/>
    </source>
</evidence>
<dbReference type="Pfam" id="PF02785">
    <property type="entry name" value="Biotin_carb_C"/>
    <property type="match status" value="1"/>
</dbReference>
<evidence type="ECO:0000256" key="2">
    <source>
        <dbReference type="ARBA" id="ARBA00004956"/>
    </source>
</evidence>
<comment type="function">
    <text evidence="1 13">This protein is a component of the acetyl coenzyme A carboxylase complex; first, biotin carboxylase catalyzes the carboxylation of the carrier protein and then the transcarboxylase transfers the carboxyl group to form malonyl-CoA.</text>
</comment>
<dbReference type="EC" id="6.3.4.14" evidence="4 13"/>
<dbReference type="InterPro" id="IPR016185">
    <property type="entry name" value="PreATP-grasp_dom_sf"/>
</dbReference>
<evidence type="ECO:0000256" key="3">
    <source>
        <dbReference type="ARBA" id="ARBA00011750"/>
    </source>
</evidence>
<dbReference type="UniPathway" id="UPA00655">
    <property type="reaction ID" value="UER00711"/>
</dbReference>
<dbReference type="InterPro" id="IPR005482">
    <property type="entry name" value="Biotin_COase_C"/>
</dbReference>
<dbReference type="OrthoDB" id="9769961at2"/>
<dbReference type="PANTHER" id="PTHR48095">
    <property type="entry name" value="PYRUVATE CARBOXYLASE SUBUNIT A"/>
    <property type="match status" value="1"/>
</dbReference>
<evidence type="ECO:0000256" key="11">
    <source>
        <dbReference type="ARBA" id="ARBA00048600"/>
    </source>
</evidence>
<keyword evidence="13" id="KW-0444">Lipid biosynthesis</keyword>
<keyword evidence="13" id="KW-0443">Lipid metabolism</keyword>
<keyword evidence="6" id="KW-0479">Metal-binding</keyword>